<evidence type="ECO:0000256" key="2">
    <source>
        <dbReference type="ARBA" id="ARBA00022729"/>
    </source>
</evidence>
<dbReference type="PANTHER" id="PTHR22762:SF54">
    <property type="entry name" value="BCDNA.GH04962"/>
    <property type="match status" value="1"/>
</dbReference>
<sequence length="176" mass="20840">MPRSLKHHGGWEHRDVHNLYGLLQQKSTYQGLLSRETVPKRPFVLSRSFYAGSHRYGAIWTGDKNANWEHLRMSVPMLLSCNISGMMFCGADIGGFFGNPPPDLLTRWYQLGIWYPFFRAHAQYSSERREPWVLGEPYVSYIRNAIRERYRMLPYWYTLFRETSITGILVLRPMWM</sequence>
<dbReference type="SUPFAM" id="SSF51445">
    <property type="entry name" value="(Trans)glycosidases"/>
    <property type="match status" value="1"/>
</dbReference>
<evidence type="ECO:0000256" key="3">
    <source>
        <dbReference type="ARBA" id="ARBA00022801"/>
    </source>
</evidence>
<proteinExistence type="inferred from homology"/>
<keyword evidence="3 6" id="KW-0378">Hydrolase</keyword>
<dbReference type="GO" id="GO:0017177">
    <property type="term" value="C:glucosidase II complex"/>
    <property type="evidence" value="ECO:0007669"/>
    <property type="project" value="TreeGrafter"/>
</dbReference>
<organism evidence="8 9">
    <name type="scientific">Coemansia erecta</name>
    <dbReference type="NCBI Taxonomy" id="147472"/>
    <lineage>
        <taxon>Eukaryota</taxon>
        <taxon>Fungi</taxon>
        <taxon>Fungi incertae sedis</taxon>
        <taxon>Zoopagomycota</taxon>
        <taxon>Kickxellomycotina</taxon>
        <taxon>Kickxellomycetes</taxon>
        <taxon>Kickxellales</taxon>
        <taxon>Kickxellaceae</taxon>
        <taxon>Coemansia</taxon>
    </lineage>
</organism>
<keyword evidence="5 6" id="KW-0326">Glycosidase</keyword>
<dbReference type="OrthoDB" id="3237269at2759"/>
<evidence type="ECO:0000256" key="4">
    <source>
        <dbReference type="ARBA" id="ARBA00023180"/>
    </source>
</evidence>
<dbReference type="PANTHER" id="PTHR22762">
    <property type="entry name" value="ALPHA-GLUCOSIDASE"/>
    <property type="match status" value="1"/>
</dbReference>
<accession>A0A9W8CMF7</accession>
<evidence type="ECO:0000256" key="6">
    <source>
        <dbReference type="RuleBase" id="RU361185"/>
    </source>
</evidence>
<dbReference type="Pfam" id="PF01055">
    <property type="entry name" value="Glyco_hydro_31_2nd"/>
    <property type="match status" value="1"/>
</dbReference>
<dbReference type="GO" id="GO:0033919">
    <property type="term" value="F:glucan 1,3-alpha-glucosidase activity"/>
    <property type="evidence" value="ECO:0007669"/>
    <property type="project" value="UniProtKB-EC"/>
</dbReference>
<feature type="non-terminal residue" evidence="8">
    <location>
        <position position="176"/>
    </location>
</feature>
<dbReference type="Gene3D" id="3.20.20.80">
    <property type="entry name" value="Glycosidases"/>
    <property type="match status" value="1"/>
</dbReference>
<dbReference type="InterPro" id="IPR017853">
    <property type="entry name" value="GH"/>
</dbReference>
<dbReference type="AlphaFoldDB" id="A0A9W8CMF7"/>
<feature type="domain" description="Glycoside hydrolase family 31 TIM barrel" evidence="7">
    <location>
        <begin position="6"/>
        <end position="159"/>
    </location>
</feature>
<evidence type="ECO:0000256" key="5">
    <source>
        <dbReference type="ARBA" id="ARBA00023295"/>
    </source>
</evidence>
<evidence type="ECO:0000313" key="8">
    <source>
        <dbReference type="EMBL" id="KAJ1719080.1"/>
    </source>
</evidence>
<keyword evidence="4" id="KW-0325">Glycoprotein</keyword>
<comment type="similarity">
    <text evidence="1 6">Belongs to the glycosyl hydrolase 31 family.</text>
</comment>
<dbReference type="GO" id="GO:0005975">
    <property type="term" value="P:carbohydrate metabolic process"/>
    <property type="evidence" value="ECO:0007669"/>
    <property type="project" value="InterPro"/>
</dbReference>
<comment type="caution">
    <text evidence="8">The sequence shown here is derived from an EMBL/GenBank/DDBJ whole genome shotgun (WGS) entry which is preliminary data.</text>
</comment>
<protein>
    <submittedName>
        <fullName evidence="8">Glucosidase II</fullName>
        <ecNumber evidence="8">3.2.1.84</ecNumber>
    </submittedName>
</protein>
<keyword evidence="2" id="KW-0732">Signal</keyword>
<evidence type="ECO:0000256" key="1">
    <source>
        <dbReference type="ARBA" id="ARBA00007806"/>
    </source>
</evidence>
<dbReference type="EC" id="3.2.1.84" evidence="8"/>
<reference evidence="8" key="1">
    <citation type="submission" date="2022-07" db="EMBL/GenBank/DDBJ databases">
        <title>Phylogenomic reconstructions and comparative analyses of Kickxellomycotina fungi.</title>
        <authorList>
            <person name="Reynolds N.K."/>
            <person name="Stajich J.E."/>
            <person name="Barry K."/>
            <person name="Grigoriev I.V."/>
            <person name="Crous P."/>
            <person name="Smith M.E."/>
        </authorList>
    </citation>
    <scope>NUCLEOTIDE SEQUENCE</scope>
    <source>
        <strain evidence="8">NBRC 32514</strain>
    </source>
</reference>
<dbReference type="GO" id="GO:0006491">
    <property type="term" value="P:N-glycan processing"/>
    <property type="evidence" value="ECO:0007669"/>
    <property type="project" value="TreeGrafter"/>
</dbReference>
<dbReference type="InterPro" id="IPR000322">
    <property type="entry name" value="Glyco_hydro_31_TIM"/>
</dbReference>
<dbReference type="EMBL" id="JANBOJ010000500">
    <property type="protein sequence ID" value="KAJ1719080.1"/>
    <property type="molecule type" value="Genomic_DNA"/>
</dbReference>
<gene>
    <name evidence="8" type="primary">ROT2_3</name>
    <name evidence="8" type="ORF">LPJ53_006088</name>
</gene>
<name>A0A9W8CMF7_9FUNG</name>
<evidence type="ECO:0000259" key="7">
    <source>
        <dbReference type="Pfam" id="PF01055"/>
    </source>
</evidence>
<keyword evidence="9" id="KW-1185">Reference proteome</keyword>
<evidence type="ECO:0000313" key="9">
    <source>
        <dbReference type="Proteomes" id="UP001149813"/>
    </source>
</evidence>
<dbReference type="Proteomes" id="UP001149813">
    <property type="component" value="Unassembled WGS sequence"/>
</dbReference>